<keyword evidence="3" id="KW-0378">Hydrolase</keyword>
<dbReference type="Proteomes" id="UP000198926">
    <property type="component" value="Unassembled WGS sequence"/>
</dbReference>
<proteinExistence type="inferred from homology"/>
<dbReference type="Pfam" id="PF01541">
    <property type="entry name" value="GIY-YIG"/>
    <property type="match status" value="1"/>
</dbReference>
<evidence type="ECO:0000313" key="4">
    <source>
        <dbReference type="Proteomes" id="UP000198926"/>
    </source>
</evidence>
<reference evidence="3 4" key="1">
    <citation type="submission" date="2016-10" db="EMBL/GenBank/DDBJ databases">
        <authorList>
            <person name="de Groot N.N."/>
        </authorList>
    </citation>
    <scope>NUCLEOTIDE SEQUENCE [LARGE SCALE GENOMIC DNA]</scope>
    <source>
        <strain evidence="3 4">DSM 29433</strain>
    </source>
</reference>
<evidence type="ECO:0000259" key="2">
    <source>
        <dbReference type="PROSITE" id="PS50164"/>
    </source>
</evidence>
<dbReference type="SMART" id="SM00465">
    <property type="entry name" value="GIYc"/>
    <property type="match status" value="1"/>
</dbReference>
<dbReference type="GO" id="GO:0004519">
    <property type="term" value="F:endonuclease activity"/>
    <property type="evidence" value="ECO:0007669"/>
    <property type="project" value="UniProtKB-KW"/>
</dbReference>
<dbReference type="AlphaFoldDB" id="A0A1I6LQD4"/>
<dbReference type="InterPro" id="IPR000305">
    <property type="entry name" value="GIY-YIG_endonuc"/>
</dbReference>
<keyword evidence="3" id="KW-0540">Nuclease</keyword>
<protein>
    <submittedName>
        <fullName evidence="3">Putative endonuclease</fullName>
    </submittedName>
</protein>
<dbReference type="InterPro" id="IPR035901">
    <property type="entry name" value="GIY-YIG_endonuc_sf"/>
</dbReference>
<dbReference type="PANTHER" id="PTHR34477">
    <property type="entry name" value="UPF0213 PROTEIN YHBQ"/>
    <property type="match status" value="1"/>
</dbReference>
<keyword evidence="3" id="KW-0255">Endonuclease</keyword>
<evidence type="ECO:0000313" key="3">
    <source>
        <dbReference type="EMBL" id="SFS05618.1"/>
    </source>
</evidence>
<organism evidence="3 4">
    <name type="scientific">Yoonia litorea</name>
    <dbReference type="NCBI Taxonomy" id="1123755"/>
    <lineage>
        <taxon>Bacteria</taxon>
        <taxon>Pseudomonadati</taxon>
        <taxon>Pseudomonadota</taxon>
        <taxon>Alphaproteobacteria</taxon>
        <taxon>Rhodobacterales</taxon>
        <taxon>Paracoccaceae</taxon>
        <taxon>Yoonia</taxon>
    </lineage>
</organism>
<gene>
    <name evidence="3" type="ORF">SAMN05444714_0791</name>
</gene>
<dbReference type="Gene3D" id="3.40.1440.10">
    <property type="entry name" value="GIY-YIG endonuclease"/>
    <property type="match status" value="1"/>
</dbReference>
<dbReference type="InterPro" id="IPR050190">
    <property type="entry name" value="UPF0213_domain"/>
</dbReference>
<sequence>MQHFVYIMASGPRGAIYIGRSRNLRARVEQHRAGLSVHTSRYKIRWLVWFEVQDDFATSLQRERALKRWRRDWKNQLIEATNPHWQDITAHIPI</sequence>
<dbReference type="CDD" id="cd10448">
    <property type="entry name" value="GIY-YIG_unchar_3"/>
    <property type="match status" value="1"/>
</dbReference>
<name>A0A1I6LQD4_9RHOB</name>
<dbReference type="PROSITE" id="PS50164">
    <property type="entry name" value="GIY_YIG"/>
    <property type="match status" value="1"/>
</dbReference>
<dbReference type="STRING" id="1123755.SAMN05444714_0791"/>
<dbReference type="OrthoDB" id="287318at2"/>
<keyword evidence="4" id="KW-1185">Reference proteome</keyword>
<accession>A0A1I6LQD4</accession>
<dbReference type="RefSeq" id="WP_090204204.1">
    <property type="nucleotide sequence ID" value="NZ_FOZM01000001.1"/>
</dbReference>
<dbReference type="EMBL" id="FOZM01000001">
    <property type="protein sequence ID" value="SFS05618.1"/>
    <property type="molecule type" value="Genomic_DNA"/>
</dbReference>
<feature type="domain" description="GIY-YIG" evidence="2">
    <location>
        <begin position="1"/>
        <end position="76"/>
    </location>
</feature>
<dbReference type="SUPFAM" id="SSF82771">
    <property type="entry name" value="GIY-YIG endonuclease"/>
    <property type="match status" value="1"/>
</dbReference>
<comment type="similarity">
    <text evidence="1">Belongs to the UPF0213 family.</text>
</comment>
<dbReference type="PANTHER" id="PTHR34477:SF5">
    <property type="entry name" value="BSL5627 PROTEIN"/>
    <property type="match status" value="1"/>
</dbReference>
<evidence type="ECO:0000256" key="1">
    <source>
        <dbReference type="ARBA" id="ARBA00007435"/>
    </source>
</evidence>